<feature type="domain" description="LysM" evidence="3">
    <location>
        <begin position="508"/>
        <end position="552"/>
    </location>
</feature>
<dbReference type="PROSITE" id="PS51782">
    <property type="entry name" value="LYSM"/>
    <property type="match status" value="3"/>
</dbReference>
<dbReference type="Pfam" id="PF01476">
    <property type="entry name" value="LysM"/>
    <property type="match status" value="3"/>
</dbReference>
<dbReference type="AlphaFoldDB" id="Q1MSB4"/>
<dbReference type="Proteomes" id="UP000002430">
    <property type="component" value="Chromosome"/>
</dbReference>
<dbReference type="InterPro" id="IPR023346">
    <property type="entry name" value="Lysozyme-like_dom_sf"/>
</dbReference>
<dbReference type="PANTHER" id="PTHR33734">
    <property type="entry name" value="LYSM DOMAIN-CONTAINING GPI-ANCHORED PROTEIN 2"/>
    <property type="match status" value="1"/>
</dbReference>
<name>Q1MSB4_LAWIP</name>
<dbReference type="STRING" id="363253.LI0055"/>
<protein>
    <submittedName>
        <fullName evidence="4">Membrane-bound lytic murein transglycosylase D (MltD)</fullName>
    </submittedName>
</protein>
<dbReference type="Gene3D" id="3.10.350.10">
    <property type="entry name" value="LysM domain"/>
    <property type="match status" value="3"/>
</dbReference>
<proteinExistence type="inferred from homology"/>
<feature type="transmembrane region" description="Helical" evidence="2">
    <location>
        <begin position="20"/>
        <end position="36"/>
    </location>
</feature>
<dbReference type="CDD" id="cd16894">
    <property type="entry name" value="MltD-like"/>
    <property type="match status" value="1"/>
</dbReference>
<keyword evidence="2" id="KW-1133">Transmembrane helix</keyword>
<accession>Q1MSB4</accession>
<evidence type="ECO:0000256" key="2">
    <source>
        <dbReference type="SAM" id="Phobius"/>
    </source>
</evidence>
<dbReference type="SMR" id="Q1MSB4"/>
<keyword evidence="5" id="KW-1185">Reference proteome</keyword>
<organism evidence="4 5">
    <name type="scientific">Lawsonia intracellularis (strain PHE/MN1-00)</name>
    <dbReference type="NCBI Taxonomy" id="363253"/>
    <lineage>
        <taxon>Bacteria</taxon>
        <taxon>Pseudomonadati</taxon>
        <taxon>Thermodesulfobacteriota</taxon>
        <taxon>Desulfovibrionia</taxon>
        <taxon>Desulfovibrionales</taxon>
        <taxon>Desulfovibrionaceae</taxon>
        <taxon>Lawsonia</taxon>
    </lineage>
</organism>
<sequence>MYQVITVIFILRSRAMRIKVSHYLMLLLLLLNFGILEGCGNKKLSGSDRFVSTRSYSRCKEEKTGTVYLPADDGTPLNKTEFNAFNSKGQFDRNIDSKDMRDILLHFKKYVRHERKTVEINVQRASRYLHHIIKTFRQEGLPDELAYLAFIESGYNPCARSCTGASGVWQFTCATGKYYGMSKNSWVDKRRDPYESTRAAAQYLKRLHQIFNDWHLAITAYNAGEGRVSRALAASGAKSFFELRRRNKCIPEKNRLSEEGKQYLPKFLAICKIIRNLKQLGFEPIELSKSQKMVELKAKPGTNLKTLSRHLGMSWDEFFAHNAAYLKHTTPPGVHSTIYVPHHKVRMAHAFLNKKSKSKTYMADRGKYRVVRGDTISSIAKKTGVSIADLKDANPHYGSLRVGTILTIPSSSKMVANYVEPEIYQEKTVQDTKNSQNTKVQFHTVKKGDTLFSIAKYYGITQDCLVTANNLSHTDISVGQQLYIPIEKISPMAMLKKDPEQVQPKRIVQYQVQQGDSLWSIARKFNVPPIDLLSLNNLSRQSKLRPGDYVQVAIN</sequence>
<dbReference type="InterPro" id="IPR018392">
    <property type="entry name" value="LysM"/>
</dbReference>
<evidence type="ECO:0000313" key="5">
    <source>
        <dbReference type="Proteomes" id="UP000002430"/>
    </source>
</evidence>
<feature type="domain" description="LysM" evidence="3">
    <location>
        <begin position="366"/>
        <end position="414"/>
    </location>
</feature>
<dbReference type="SUPFAM" id="SSF54106">
    <property type="entry name" value="LysM domain"/>
    <property type="match status" value="3"/>
</dbReference>
<dbReference type="PROSITE" id="PS00922">
    <property type="entry name" value="TRANSGLYCOSYLASE"/>
    <property type="match status" value="1"/>
</dbReference>
<dbReference type="InterPro" id="IPR036779">
    <property type="entry name" value="LysM_dom_sf"/>
</dbReference>
<dbReference type="GO" id="GO:0008933">
    <property type="term" value="F:peptidoglycan lytic transglycosylase activity"/>
    <property type="evidence" value="ECO:0007669"/>
    <property type="project" value="InterPro"/>
</dbReference>
<dbReference type="OrthoDB" id="9815002at2"/>
<evidence type="ECO:0000259" key="3">
    <source>
        <dbReference type="PROSITE" id="PS51782"/>
    </source>
</evidence>
<dbReference type="GO" id="GO:0016020">
    <property type="term" value="C:membrane"/>
    <property type="evidence" value="ECO:0007669"/>
    <property type="project" value="InterPro"/>
</dbReference>
<dbReference type="EMBL" id="AM180252">
    <property type="protein sequence ID" value="CAJ54111.1"/>
    <property type="molecule type" value="Genomic_DNA"/>
</dbReference>
<dbReference type="eggNOG" id="COG1388">
    <property type="taxonomic scope" value="Bacteria"/>
</dbReference>
<dbReference type="Pfam" id="PF01464">
    <property type="entry name" value="SLT"/>
    <property type="match status" value="1"/>
</dbReference>
<dbReference type="HOGENOM" id="CLU_009520_1_3_7"/>
<dbReference type="InterPro" id="IPR008258">
    <property type="entry name" value="Transglycosylase_SLT_dom_1"/>
</dbReference>
<dbReference type="CAZy" id="GH23">
    <property type="family name" value="Glycoside Hydrolase Family 23"/>
</dbReference>
<evidence type="ECO:0000256" key="1">
    <source>
        <dbReference type="ARBA" id="ARBA00007734"/>
    </source>
</evidence>
<dbReference type="KEGG" id="lip:LI0055"/>
<feature type="domain" description="LysM" evidence="3">
    <location>
        <begin position="441"/>
        <end position="484"/>
    </location>
</feature>
<dbReference type="InterPro" id="IPR000189">
    <property type="entry name" value="Transglyc_AS"/>
</dbReference>
<keyword evidence="2" id="KW-0812">Transmembrane</keyword>
<dbReference type="PANTHER" id="PTHR33734:SF22">
    <property type="entry name" value="MEMBRANE-BOUND LYTIC MUREIN TRANSGLYCOSYLASE D"/>
    <property type="match status" value="1"/>
</dbReference>
<keyword evidence="2" id="KW-0472">Membrane</keyword>
<comment type="similarity">
    <text evidence="1">Belongs to the transglycosylase Slt family.</text>
</comment>
<dbReference type="SUPFAM" id="SSF53955">
    <property type="entry name" value="Lysozyme-like"/>
    <property type="match status" value="1"/>
</dbReference>
<dbReference type="eggNOG" id="COG0741">
    <property type="taxonomic scope" value="Bacteria"/>
</dbReference>
<dbReference type="GO" id="GO:0000270">
    <property type="term" value="P:peptidoglycan metabolic process"/>
    <property type="evidence" value="ECO:0007669"/>
    <property type="project" value="InterPro"/>
</dbReference>
<evidence type="ECO:0000313" key="4">
    <source>
        <dbReference type="EMBL" id="CAJ54111.1"/>
    </source>
</evidence>
<dbReference type="SMART" id="SM00257">
    <property type="entry name" value="LysM"/>
    <property type="match status" value="3"/>
</dbReference>
<dbReference type="RefSeq" id="WP_011526138.1">
    <property type="nucleotide sequence ID" value="NC_008011.1"/>
</dbReference>
<reference evidence="4 5" key="1">
    <citation type="submission" date="2005-11" db="EMBL/GenBank/DDBJ databases">
        <title>The complete genome sequence of Lawsonia intracellularis: the causative agent of proliferative enteropathy.</title>
        <authorList>
            <person name="Kaur K."/>
            <person name="Zhang Q."/>
            <person name="Beckler D."/>
            <person name="Munir S."/>
            <person name="Li L."/>
            <person name="Kinsley K."/>
            <person name="Herron L."/>
            <person name="Peterson A."/>
            <person name="May B."/>
            <person name="Singh S."/>
            <person name="Gebhart C."/>
            <person name="Kapur V."/>
        </authorList>
    </citation>
    <scope>NUCLEOTIDE SEQUENCE [LARGE SCALE GENOMIC DNA]</scope>
    <source>
        <strain evidence="4 5">PHE/MN1-00</strain>
    </source>
</reference>
<gene>
    <name evidence="4" type="primary">mltD</name>
    <name evidence="4" type="ordered locus">LI0055</name>
</gene>
<dbReference type="Gene3D" id="1.10.530.10">
    <property type="match status" value="1"/>
</dbReference>
<dbReference type="CDD" id="cd00118">
    <property type="entry name" value="LysM"/>
    <property type="match status" value="3"/>
</dbReference>